<dbReference type="PROSITE" id="PS50928">
    <property type="entry name" value="ABC_TM1"/>
    <property type="match status" value="1"/>
</dbReference>
<dbReference type="GO" id="GO:0015416">
    <property type="term" value="F:ABC-type phosphonate transporter activity"/>
    <property type="evidence" value="ECO:0007669"/>
    <property type="project" value="InterPro"/>
</dbReference>
<keyword evidence="10" id="KW-1185">Reference proteome</keyword>
<evidence type="ECO:0000313" key="9">
    <source>
        <dbReference type="EMBL" id="AEN99536.1"/>
    </source>
</evidence>
<keyword evidence="2 7" id="KW-0813">Transport</keyword>
<dbReference type="SUPFAM" id="SSF161098">
    <property type="entry name" value="MetI-like"/>
    <property type="match status" value="1"/>
</dbReference>
<accession>G2KWL1</accession>
<evidence type="ECO:0000256" key="7">
    <source>
        <dbReference type="RuleBase" id="RU363032"/>
    </source>
</evidence>
<evidence type="ECO:0000256" key="6">
    <source>
        <dbReference type="ARBA" id="ARBA00023136"/>
    </source>
</evidence>
<dbReference type="EMBL" id="CP002461">
    <property type="protein sequence ID" value="AEN99536.1"/>
    <property type="molecule type" value="Genomic_DNA"/>
</dbReference>
<dbReference type="Pfam" id="PF00528">
    <property type="entry name" value="BPD_transp_1"/>
    <property type="match status" value="1"/>
</dbReference>
<feature type="transmembrane region" description="Helical" evidence="7">
    <location>
        <begin position="109"/>
        <end position="135"/>
    </location>
</feature>
<feature type="transmembrane region" description="Helical" evidence="7">
    <location>
        <begin position="236"/>
        <end position="257"/>
    </location>
</feature>
<sequence>MMNVPKQDFVQRFHIIGISIAVIMLVLIYFSSLVTGVDFDTFMTNIDQFGVILGQMKDPDWSYLAKMKDPLLQTVQMAILGTTFGTALAIPFSILAARNIVKNRIGREIIRIILSLIRTLPNLLLAALFVAIFGIGPMTGVITLALFSFGMVSKLFYEVIETIDMGPVRAIRATGASMAQTVRIAVMPQVAGQFMSDFLYTLEINVRSSTVLGYLGAGGIGLYLQQTLDQYDYPRTAVIIISIFVVVLVIDTISNYLRKRLQ</sequence>
<dbReference type="KEGG" id="lsn:LSA_11500"/>
<evidence type="ECO:0000313" key="10">
    <source>
        <dbReference type="Proteomes" id="UP000001285"/>
    </source>
</evidence>
<dbReference type="AlphaFoldDB" id="G2KWL1"/>
<dbReference type="NCBIfam" id="TIGR01097">
    <property type="entry name" value="PhnE"/>
    <property type="match status" value="1"/>
</dbReference>
<keyword evidence="3" id="KW-1003">Cell membrane</keyword>
<organism evidence="9 10">
    <name type="scientific">Fructilactobacillus sanfranciscensis (strain TMW 1.1304)</name>
    <name type="common">Lactobacillus sanfranciscensis</name>
    <dbReference type="NCBI Taxonomy" id="714313"/>
    <lineage>
        <taxon>Bacteria</taxon>
        <taxon>Bacillati</taxon>
        <taxon>Bacillota</taxon>
        <taxon>Bacilli</taxon>
        <taxon>Lactobacillales</taxon>
        <taxon>Lactobacillaceae</taxon>
        <taxon>Fructilactobacillus</taxon>
    </lineage>
</organism>
<dbReference type="STRING" id="714313.LSA_11500"/>
<keyword evidence="6 7" id="KW-0472">Membrane</keyword>
<comment type="similarity">
    <text evidence="7">Belongs to the binding-protein-dependent transport system permease family.</text>
</comment>
<keyword evidence="4 7" id="KW-0812">Transmembrane</keyword>
<dbReference type="Proteomes" id="UP000001285">
    <property type="component" value="Chromosome"/>
</dbReference>
<gene>
    <name evidence="9" type="ordered locus">LSA_11500</name>
</gene>
<comment type="subcellular location">
    <subcellularLocation>
        <location evidence="1 7">Cell membrane</location>
        <topology evidence="1 7">Multi-pass membrane protein</topology>
    </subcellularLocation>
</comment>
<dbReference type="Gene3D" id="1.10.3720.10">
    <property type="entry name" value="MetI-like"/>
    <property type="match status" value="1"/>
</dbReference>
<dbReference type="InterPro" id="IPR005769">
    <property type="entry name" value="PhnE/PtxC"/>
</dbReference>
<evidence type="ECO:0000259" key="8">
    <source>
        <dbReference type="PROSITE" id="PS50928"/>
    </source>
</evidence>
<reference evidence="9 10" key="1">
    <citation type="journal article" date="2011" name="Microb. Cell Fact.">
        <title>Genomic analysis reveals Lactobacillus sanfranciscensis as stable element in traditional sourdoughs.</title>
        <authorList>
            <person name="Vogel R.F."/>
            <person name="Pavlovic M."/>
            <person name="Ehrmann M.A."/>
            <person name="Wiezer A."/>
            <person name="Liesegang H."/>
            <person name="Offschanka S."/>
            <person name="Voget S."/>
            <person name="Angelov A."/>
            <person name="Bocker G."/>
            <person name="Liebl W."/>
        </authorList>
    </citation>
    <scope>NUCLEOTIDE SEQUENCE [LARGE SCALE GENOMIC DNA]</scope>
    <source>
        <strain evidence="9 10">TMW 1.1304</strain>
    </source>
</reference>
<keyword evidence="5 7" id="KW-1133">Transmembrane helix</keyword>
<dbReference type="GO" id="GO:0005886">
    <property type="term" value="C:plasma membrane"/>
    <property type="evidence" value="ECO:0007669"/>
    <property type="project" value="UniProtKB-SubCell"/>
</dbReference>
<feature type="transmembrane region" description="Helical" evidence="7">
    <location>
        <begin position="77"/>
        <end position="97"/>
    </location>
</feature>
<dbReference type="PANTHER" id="PTHR30043:SF1">
    <property type="entry name" value="ABC TRANSPORT SYSTEM PERMEASE PROTEIN P69"/>
    <property type="match status" value="1"/>
</dbReference>
<protein>
    <recommendedName>
        <fullName evidence="8">ABC transmembrane type-1 domain-containing protein</fullName>
    </recommendedName>
</protein>
<evidence type="ECO:0000256" key="4">
    <source>
        <dbReference type="ARBA" id="ARBA00022692"/>
    </source>
</evidence>
<evidence type="ECO:0000256" key="5">
    <source>
        <dbReference type="ARBA" id="ARBA00022989"/>
    </source>
</evidence>
<dbReference type="InterPro" id="IPR000515">
    <property type="entry name" value="MetI-like"/>
</dbReference>
<evidence type="ECO:0000256" key="1">
    <source>
        <dbReference type="ARBA" id="ARBA00004651"/>
    </source>
</evidence>
<evidence type="ECO:0000256" key="3">
    <source>
        <dbReference type="ARBA" id="ARBA00022475"/>
    </source>
</evidence>
<evidence type="ECO:0000256" key="2">
    <source>
        <dbReference type="ARBA" id="ARBA00022448"/>
    </source>
</evidence>
<feature type="transmembrane region" description="Helical" evidence="7">
    <location>
        <begin position="141"/>
        <end position="160"/>
    </location>
</feature>
<name>G2KWL1_FRUST</name>
<proteinExistence type="inferred from homology"/>
<feature type="transmembrane region" description="Helical" evidence="7">
    <location>
        <begin position="12"/>
        <end position="34"/>
    </location>
</feature>
<dbReference type="InterPro" id="IPR035906">
    <property type="entry name" value="MetI-like_sf"/>
</dbReference>
<dbReference type="HOGENOM" id="CLU_064254_1_2_9"/>
<feature type="domain" description="ABC transmembrane type-1" evidence="8">
    <location>
        <begin position="71"/>
        <end position="254"/>
    </location>
</feature>
<dbReference type="eggNOG" id="COG3639">
    <property type="taxonomic scope" value="Bacteria"/>
</dbReference>
<dbReference type="CDD" id="cd06261">
    <property type="entry name" value="TM_PBP2"/>
    <property type="match status" value="1"/>
</dbReference>
<dbReference type="PANTHER" id="PTHR30043">
    <property type="entry name" value="PHOSPHONATES TRANSPORT SYSTEM PERMEASE PROTEIN"/>
    <property type="match status" value="1"/>
</dbReference>
<feature type="transmembrane region" description="Helical" evidence="7">
    <location>
        <begin position="204"/>
        <end position="224"/>
    </location>
</feature>